<evidence type="ECO:0000313" key="2">
    <source>
        <dbReference type="Proteomes" id="UP001146120"/>
    </source>
</evidence>
<protein>
    <recommendedName>
        <fullName evidence="3">Transposase</fullName>
    </recommendedName>
</protein>
<sequence>MPARRKSVENSIKREAIEWIATEGGGVPSRAARHFRTRGWRISPSCYRQWWNHREEILASSSSRRRLEGAGRRPVLGEAEDKLVDLIYDARLRKEKVTRDWIAFMARRLFFESRTEEEHEENPIRFTASDPWLCEDKSIKMAVIPGGLTPYLQAGDVGIYKSFKDKMSVFIDDWKRSDAVE</sequence>
<dbReference type="Proteomes" id="UP001146120">
    <property type="component" value="Unassembled WGS sequence"/>
</dbReference>
<evidence type="ECO:0000313" key="1">
    <source>
        <dbReference type="EMBL" id="DAZ92987.1"/>
    </source>
</evidence>
<proteinExistence type="predicted"/>
<accession>A0AAV2YDL1</accession>
<gene>
    <name evidence="1" type="ORF">N0F65_006342</name>
</gene>
<dbReference type="AlphaFoldDB" id="A0AAV2YDL1"/>
<evidence type="ECO:0008006" key="3">
    <source>
        <dbReference type="Google" id="ProtNLM"/>
    </source>
</evidence>
<keyword evidence="2" id="KW-1185">Reference proteome</keyword>
<organism evidence="1 2">
    <name type="scientific">Lagenidium giganteum</name>
    <dbReference type="NCBI Taxonomy" id="4803"/>
    <lineage>
        <taxon>Eukaryota</taxon>
        <taxon>Sar</taxon>
        <taxon>Stramenopiles</taxon>
        <taxon>Oomycota</taxon>
        <taxon>Peronosporomycetes</taxon>
        <taxon>Pythiales</taxon>
        <taxon>Pythiaceae</taxon>
    </lineage>
</organism>
<reference evidence="1" key="2">
    <citation type="journal article" date="2023" name="Microbiol Resour">
        <title>Decontamination and Annotation of the Draft Genome Sequence of the Oomycete Lagenidium giganteum ARSEF 373.</title>
        <authorList>
            <person name="Morgan W.R."/>
            <person name="Tartar A."/>
        </authorList>
    </citation>
    <scope>NUCLEOTIDE SEQUENCE</scope>
    <source>
        <strain evidence="1">ARSEF 373</strain>
    </source>
</reference>
<reference evidence="1" key="1">
    <citation type="submission" date="2022-11" db="EMBL/GenBank/DDBJ databases">
        <authorList>
            <person name="Morgan W.R."/>
            <person name="Tartar A."/>
        </authorList>
    </citation>
    <scope>NUCLEOTIDE SEQUENCE</scope>
    <source>
        <strain evidence="1">ARSEF 373</strain>
    </source>
</reference>
<name>A0AAV2YDL1_9STRA</name>
<dbReference type="EMBL" id="DAKRPA010000358">
    <property type="protein sequence ID" value="DAZ92987.1"/>
    <property type="molecule type" value="Genomic_DNA"/>
</dbReference>
<comment type="caution">
    <text evidence="1">The sequence shown here is derived from an EMBL/GenBank/DDBJ whole genome shotgun (WGS) entry which is preliminary data.</text>
</comment>